<evidence type="ECO:0000313" key="6">
    <source>
        <dbReference type="Proteomes" id="UP000319732"/>
    </source>
</evidence>
<dbReference type="Pfam" id="PF12833">
    <property type="entry name" value="HTH_18"/>
    <property type="match status" value="1"/>
</dbReference>
<dbReference type="GO" id="GO:0043565">
    <property type="term" value="F:sequence-specific DNA binding"/>
    <property type="evidence" value="ECO:0007669"/>
    <property type="project" value="InterPro"/>
</dbReference>
<dbReference type="AlphaFoldDB" id="A0A545UBE9"/>
<dbReference type="PANTHER" id="PTHR46796:SF6">
    <property type="entry name" value="ARAC SUBFAMILY"/>
    <property type="match status" value="1"/>
</dbReference>
<name>A0A545UBE9_9GAMM</name>
<evidence type="ECO:0000256" key="2">
    <source>
        <dbReference type="ARBA" id="ARBA00023125"/>
    </source>
</evidence>
<reference evidence="5 6" key="1">
    <citation type="submission" date="2019-06" db="EMBL/GenBank/DDBJ databases">
        <title>Whole genome sequence for Cellvibrionaceae sp. R142.</title>
        <authorList>
            <person name="Wang G."/>
        </authorList>
    </citation>
    <scope>NUCLEOTIDE SEQUENCE [LARGE SCALE GENOMIC DNA]</scope>
    <source>
        <strain evidence="5 6">R142</strain>
    </source>
</reference>
<keyword evidence="2" id="KW-0238">DNA-binding</keyword>
<comment type="caution">
    <text evidence="5">The sequence shown here is derived from an EMBL/GenBank/DDBJ whole genome shotgun (WGS) entry which is preliminary data.</text>
</comment>
<accession>A0A545UBE9</accession>
<keyword evidence="3" id="KW-0804">Transcription</keyword>
<evidence type="ECO:0000313" key="5">
    <source>
        <dbReference type="EMBL" id="TQV86794.1"/>
    </source>
</evidence>
<keyword evidence="1" id="KW-0805">Transcription regulation</keyword>
<protein>
    <submittedName>
        <fullName evidence="5">Helix-turn-helix transcriptional regulator</fullName>
    </submittedName>
</protein>
<evidence type="ECO:0000256" key="3">
    <source>
        <dbReference type="ARBA" id="ARBA00023163"/>
    </source>
</evidence>
<dbReference type="InterPro" id="IPR009057">
    <property type="entry name" value="Homeodomain-like_sf"/>
</dbReference>
<dbReference type="RefSeq" id="WP_142902161.1">
    <property type="nucleotide sequence ID" value="NZ_ML660087.1"/>
</dbReference>
<dbReference type="GO" id="GO:0003700">
    <property type="term" value="F:DNA-binding transcription factor activity"/>
    <property type="evidence" value="ECO:0007669"/>
    <property type="project" value="InterPro"/>
</dbReference>
<dbReference type="PANTHER" id="PTHR46796">
    <property type="entry name" value="HTH-TYPE TRANSCRIPTIONAL ACTIVATOR RHAS-RELATED"/>
    <property type="match status" value="1"/>
</dbReference>
<proteinExistence type="predicted"/>
<organism evidence="5 6">
    <name type="scientific">Exilibacterium tricleocarpae</name>
    <dbReference type="NCBI Taxonomy" id="2591008"/>
    <lineage>
        <taxon>Bacteria</taxon>
        <taxon>Pseudomonadati</taxon>
        <taxon>Pseudomonadota</taxon>
        <taxon>Gammaproteobacteria</taxon>
        <taxon>Cellvibrionales</taxon>
        <taxon>Cellvibrionaceae</taxon>
        <taxon>Exilibacterium</taxon>
    </lineage>
</organism>
<gene>
    <name evidence="5" type="ORF">FKG94_00155</name>
</gene>
<evidence type="ECO:0000259" key="4">
    <source>
        <dbReference type="PROSITE" id="PS01124"/>
    </source>
</evidence>
<feature type="domain" description="HTH araC/xylS-type" evidence="4">
    <location>
        <begin position="197"/>
        <end position="295"/>
    </location>
</feature>
<dbReference type="Proteomes" id="UP000319732">
    <property type="component" value="Unassembled WGS sequence"/>
</dbReference>
<dbReference type="Gene3D" id="1.10.10.60">
    <property type="entry name" value="Homeodomain-like"/>
    <property type="match status" value="1"/>
</dbReference>
<evidence type="ECO:0000256" key="1">
    <source>
        <dbReference type="ARBA" id="ARBA00023015"/>
    </source>
</evidence>
<dbReference type="SMART" id="SM00342">
    <property type="entry name" value="HTH_ARAC"/>
    <property type="match status" value="1"/>
</dbReference>
<sequence length="301" mass="33837">MTKIIEPIAHPDDTKPYRLRSRLNYPSGFDRVDTACVSVIRGRGEELLHTVEVDHELLVIPTRPLRVSVSAIPADTFILRVCPYTVCLLQSGLKFDFDYARCEELLLIEVESSWFSSVRARCVSGDLNISGPIDTILHPDIPPLIHSIERHLTFPQCPHEPYVEMLAELLIARILWYLQNTGPQIMSSSGLTNGNLHTVLMRIEDQLDQCILVSDLARSVSMPPARFTRAFKATLGLSPQRYILQRRVLRVQDLLEDTQMTLADAALEAGFSSQAHMTAMFARQFGITPGEYRKHLGSKAG</sequence>
<dbReference type="InterPro" id="IPR050204">
    <property type="entry name" value="AraC_XylS_family_regulators"/>
</dbReference>
<dbReference type="EMBL" id="VHSG01000001">
    <property type="protein sequence ID" value="TQV86794.1"/>
    <property type="molecule type" value="Genomic_DNA"/>
</dbReference>
<dbReference type="InterPro" id="IPR018060">
    <property type="entry name" value="HTH_AraC"/>
</dbReference>
<dbReference type="SUPFAM" id="SSF46689">
    <property type="entry name" value="Homeodomain-like"/>
    <property type="match status" value="2"/>
</dbReference>
<dbReference type="OrthoDB" id="5949386at2"/>
<keyword evidence="6" id="KW-1185">Reference proteome</keyword>
<dbReference type="PROSITE" id="PS01124">
    <property type="entry name" value="HTH_ARAC_FAMILY_2"/>
    <property type="match status" value="1"/>
</dbReference>